<protein>
    <submittedName>
        <fullName evidence="1">Uncharacterized protein</fullName>
    </submittedName>
</protein>
<dbReference type="Proteomes" id="UP001054945">
    <property type="component" value="Unassembled WGS sequence"/>
</dbReference>
<accession>A0AAV4MMI9</accession>
<name>A0AAV4MMI9_CAEEX</name>
<sequence>MVILSAIGNRSDRDLLLDKVLKRGVSRCSGNPTPSVEKSIALSTTGLKLFRDDKLPYSRMAEWLWRQTLKLPLRKLLLDENCGKNSPKKS</sequence>
<evidence type="ECO:0000313" key="1">
    <source>
        <dbReference type="EMBL" id="GIX73055.1"/>
    </source>
</evidence>
<gene>
    <name evidence="1" type="ORF">CEXT_215811</name>
</gene>
<dbReference type="AlphaFoldDB" id="A0AAV4MMI9"/>
<reference evidence="1 2" key="1">
    <citation type="submission" date="2021-06" db="EMBL/GenBank/DDBJ databases">
        <title>Caerostris extrusa draft genome.</title>
        <authorList>
            <person name="Kono N."/>
            <person name="Arakawa K."/>
        </authorList>
    </citation>
    <scope>NUCLEOTIDE SEQUENCE [LARGE SCALE GENOMIC DNA]</scope>
</reference>
<evidence type="ECO:0000313" key="2">
    <source>
        <dbReference type="Proteomes" id="UP001054945"/>
    </source>
</evidence>
<proteinExistence type="predicted"/>
<organism evidence="1 2">
    <name type="scientific">Caerostris extrusa</name>
    <name type="common">Bark spider</name>
    <name type="synonym">Caerostris bankana</name>
    <dbReference type="NCBI Taxonomy" id="172846"/>
    <lineage>
        <taxon>Eukaryota</taxon>
        <taxon>Metazoa</taxon>
        <taxon>Ecdysozoa</taxon>
        <taxon>Arthropoda</taxon>
        <taxon>Chelicerata</taxon>
        <taxon>Arachnida</taxon>
        <taxon>Araneae</taxon>
        <taxon>Araneomorphae</taxon>
        <taxon>Entelegynae</taxon>
        <taxon>Araneoidea</taxon>
        <taxon>Araneidae</taxon>
        <taxon>Caerostris</taxon>
    </lineage>
</organism>
<dbReference type="EMBL" id="BPLR01019909">
    <property type="protein sequence ID" value="GIX73055.1"/>
    <property type="molecule type" value="Genomic_DNA"/>
</dbReference>
<comment type="caution">
    <text evidence="1">The sequence shown here is derived from an EMBL/GenBank/DDBJ whole genome shotgun (WGS) entry which is preliminary data.</text>
</comment>
<keyword evidence="2" id="KW-1185">Reference proteome</keyword>